<dbReference type="EMBL" id="BQNB010019583">
    <property type="protein sequence ID" value="GJT86821.1"/>
    <property type="molecule type" value="Genomic_DNA"/>
</dbReference>
<feature type="compositionally biased region" description="Polar residues" evidence="3">
    <location>
        <begin position="269"/>
        <end position="283"/>
    </location>
</feature>
<proteinExistence type="predicted"/>
<dbReference type="PANTHER" id="PTHR11439">
    <property type="entry name" value="GAG-POL-RELATED RETROTRANSPOSON"/>
    <property type="match status" value="1"/>
</dbReference>
<name>A0ABQ5HG10_9ASTR</name>
<keyword evidence="1" id="KW-0479">Metal-binding</keyword>
<evidence type="ECO:0000313" key="5">
    <source>
        <dbReference type="EMBL" id="GJT86821.1"/>
    </source>
</evidence>
<gene>
    <name evidence="5" type="ORF">Tco_1068538</name>
</gene>
<organism evidence="5 6">
    <name type="scientific">Tanacetum coccineum</name>
    <dbReference type="NCBI Taxonomy" id="301880"/>
    <lineage>
        <taxon>Eukaryota</taxon>
        <taxon>Viridiplantae</taxon>
        <taxon>Streptophyta</taxon>
        <taxon>Embryophyta</taxon>
        <taxon>Tracheophyta</taxon>
        <taxon>Spermatophyta</taxon>
        <taxon>Magnoliopsida</taxon>
        <taxon>eudicotyledons</taxon>
        <taxon>Gunneridae</taxon>
        <taxon>Pentapetalae</taxon>
        <taxon>asterids</taxon>
        <taxon>campanulids</taxon>
        <taxon>Asterales</taxon>
        <taxon>Asteraceae</taxon>
        <taxon>Asteroideae</taxon>
        <taxon>Anthemideae</taxon>
        <taxon>Anthemidinae</taxon>
        <taxon>Tanacetum</taxon>
    </lineage>
</organism>
<feature type="compositionally biased region" description="Low complexity" evidence="3">
    <location>
        <begin position="284"/>
        <end position="301"/>
    </location>
</feature>
<dbReference type="Proteomes" id="UP001151760">
    <property type="component" value="Unassembled WGS sequence"/>
</dbReference>
<evidence type="ECO:0000256" key="3">
    <source>
        <dbReference type="SAM" id="MobiDB-lite"/>
    </source>
</evidence>
<protein>
    <submittedName>
        <fullName evidence="5">Ribonuclease H-like domain-containing protein</fullName>
    </submittedName>
</protein>
<keyword evidence="2" id="KW-0175">Coiled coil</keyword>
<reference evidence="5" key="1">
    <citation type="journal article" date="2022" name="Int. J. Mol. Sci.">
        <title>Draft Genome of Tanacetum Coccineum: Genomic Comparison of Closely Related Tanacetum-Family Plants.</title>
        <authorList>
            <person name="Yamashiro T."/>
            <person name="Shiraishi A."/>
            <person name="Nakayama K."/>
            <person name="Satake H."/>
        </authorList>
    </citation>
    <scope>NUCLEOTIDE SEQUENCE</scope>
</reference>
<feature type="compositionally biased region" description="Polar residues" evidence="3">
    <location>
        <begin position="302"/>
        <end position="317"/>
    </location>
</feature>
<dbReference type="Gene3D" id="4.10.60.10">
    <property type="entry name" value="Zinc finger, CCHC-type"/>
    <property type="match status" value="1"/>
</dbReference>
<accession>A0ABQ5HG10</accession>
<dbReference type="InterPro" id="IPR036875">
    <property type="entry name" value="Znf_CCHC_sf"/>
</dbReference>
<dbReference type="SMART" id="SM00343">
    <property type="entry name" value="ZnF_C2HC"/>
    <property type="match status" value="1"/>
</dbReference>
<reference evidence="5" key="2">
    <citation type="submission" date="2022-01" db="EMBL/GenBank/DDBJ databases">
        <authorList>
            <person name="Yamashiro T."/>
            <person name="Shiraishi A."/>
            <person name="Satake H."/>
            <person name="Nakayama K."/>
        </authorList>
    </citation>
    <scope>NUCLEOTIDE SEQUENCE</scope>
</reference>
<feature type="coiled-coil region" evidence="2">
    <location>
        <begin position="190"/>
        <end position="221"/>
    </location>
</feature>
<feature type="region of interest" description="Disordered" evidence="3">
    <location>
        <begin position="268"/>
        <end position="317"/>
    </location>
</feature>
<keyword evidence="6" id="KW-1185">Reference proteome</keyword>
<dbReference type="SUPFAM" id="SSF57756">
    <property type="entry name" value="Retrovirus zinc finger-like domains"/>
    <property type="match status" value="1"/>
</dbReference>
<evidence type="ECO:0000256" key="1">
    <source>
        <dbReference type="PROSITE-ProRule" id="PRU00047"/>
    </source>
</evidence>
<dbReference type="Pfam" id="PF00098">
    <property type="entry name" value="zf-CCHC"/>
    <property type="match status" value="1"/>
</dbReference>
<evidence type="ECO:0000259" key="4">
    <source>
        <dbReference type="PROSITE" id="PS50158"/>
    </source>
</evidence>
<dbReference type="PROSITE" id="PS50158">
    <property type="entry name" value="ZF_CCHC"/>
    <property type="match status" value="1"/>
</dbReference>
<sequence>MSWSSKKHKSTAISTTKAEYISMSRCCAQILWMRSQLSDYGFAFNNIPLYCDNKSAIALCSNNVQHSQSKHIDIHHHFIREQVENGMVELYFMIEVGATTTLTARLPILNLGEYDLSLMRIEQYFLMTDYSRWEVIGNGNKVLKRIVGEVEQIYEPTFAEEKQDKRNEMKARGTLLMAPPNKDQLKFHSYKDAKLLIEAIKKRLQKLIGQLEIQGEVLEQEDINLKLLRSLPSKWKTHALIWRNKEEIETISLDDLYNNLKTYEPELSGLSSTSQNPQNVAFVSSNSNNSTSSTNEANNTTFGVSASHTQGDNVNSTSVDNLSDAVIYAFLASQPNSPQLAQEDLEQIEHDDLKEMDLQWEMAILTIRARRSKVECYNCHKNGHFARECKAPKNQENKGRENNRRNITVDTPTENALIAQDGIKEYD</sequence>
<dbReference type="CDD" id="cd09272">
    <property type="entry name" value="RNase_HI_RT_Ty1"/>
    <property type="match status" value="1"/>
</dbReference>
<dbReference type="Pfam" id="PF14223">
    <property type="entry name" value="Retrotran_gag_2"/>
    <property type="match status" value="1"/>
</dbReference>
<dbReference type="PANTHER" id="PTHR11439:SF495">
    <property type="entry name" value="REVERSE TRANSCRIPTASE, RNA-DEPENDENT DNA POLYMERASE-RELATED"/>
    <property type="match status" value="1"/>
</dbReference>
<evidence type="ECO:0000256" key="2">
    <source>
        <dbReference type="SAM" id="Coils"/>
    </source>
</evidence>
<evidence type="ECO:0000313" key="6">
    <source>
        <dbReference type="Proteomes" id="UP001151760"/>
    </source>
</evidence>
<feature type="domain" description="CCHC-type" evidence="4">
    <location>
        <begin position="376"/>
        <end position="390"/>
    </location>
</feature>
<comment type="caution">
    <text evidence="5">The sequence shown here is derived from an EMBL/GenBank/DDBJ whole genome shotgun (WGS) entry which is preliminary data.</text>
</comment>
<dbReference type="InterPro" id="IPR001878">
    <property type="entry name" value="Znf_CCHC"/>
</dbReference>
<keyword evidence="1" id="KW-0862">Zinc</keyword>
<keyword evidence="1" id="KW-0863">Zinc-finger</keyword>